<dbReference type="SUPFAM" id="SSF53850">
    <property type="entry name" value="Periplasmic binding protein-like II"/>
    <property type="match status" value="1"/>
</dbReference>
<evidence type="ECO:0000256" key="1">
    <source>
        <dbReference type="ARBA" id="ARBA00022729"/>
    </source>
</evidence>
<keyword evidence="1" id="KW-0732">Signal</keyword>
<name>A0ABN3V6V3_9PSEU</name>
<dbReference type="EMBL" id="BAAAUX010000006">
    <property type="protein sequence ID" value="GAA2781141.1"/>
    <property type="molecule type" value="Genomic_DNA"/>
</dbReference>
<proteinExistence type="predicted"/>
<feature type="domain" description="PBP" evidence="3">
    <location>
        <begin position="229"/>
        <end position="482"/>
    </location>
</feature>
<evidence type="ECO:0000313" key="5">
    <source>
        <dbReference type="Proteomes" id="UP001500979"/>
    </source>
</evidence>
<dbReference type="InterPro" id="IPR050811">
    <property type="entry name" value="Phosphate_ABC_transporter"/>
</dbReference>
<comment type="caution">
    <text evidence="4">The sequence shown here is derived from an EMBL/GenBank/DDBJ whole genome shotgun (WGS) entry which is preliminary data.</text>
</comment>
<evidence type="ECO:0000256" key="2">
    <source>
        <dbReference type="SAM" id="Phobius"/>
    </source>
</evidence>
<dbReference type="InterPro" id="IPR024370">
    <property type="entry name" value="PBP_domain"/>
</dbReference>
<evidence type="ECO:0000313" key="4">
    <source>
        <dbReference type="EMBL" id="GAA2781141.1"/>
    </source>
</evidence>
<keyword evidence="2" id="KW-0812">Transmembrane</keyword>
<dbReference type="PANTHER" id="PTHR30570">
    <property type="entry name" value="PERIPLASMIC PHOSPHATE BINDING COMPONENT OF PHOSPHATE ABC TRANSPORTER"/>
    <property type="match status" value="1"/>
</dbReference>
<evidence type="ECO:0000259" key="3">
    <source>
        <dbReference type="Pfam" id="PF12849"/>
    </source>
</evidence>
<protein>
    <submittedName>
        <fullName evidence="4">Substrate-binding domain-containing protein</fullName>
    </submittedName>
</protein>
<gene>
    <name evidence="4" type="ORF">GCM10010470_13760</name>
</gene>
<dbReference type="Proteomes" id="UP001500979">
    <property type="component" value="Unassembled WGS sequence"/>
</dbReference>
<accession>A0ABN3V6V3</accession>
<dbReference type="PANTHER" id="PTHR30570:SF1">
    <property type="entry name" value="PHOSPHATE-BINDING PROTEIN PSTS"/>
    <property type="match status" value="1"/>
</dbReference>
<dbReference type="Gene3D" id="3.40.190.10">
    <property type="entry name" value="Periplasmic binding protein-like II"/>
    <property type="match status" value="2"/>
</dbReference>
<feature type="transmembrane region" description="Helical" evidence="2">
    <location>
        <begin position="6"/>
        <end position="30"/>
    </location>
</feature>
<keyword evidence="2" id="KW-1133">Transmembrane helix</keyword>
<organism evidence="4 5">
    <name type="scientific">Saccharopolyspora taberi</name>
    <dbReference type="NCBI Taxonomy" id="60895"/>
    <lineage>
        <taxon>Bacteria</taxon>
        <taxon>Bacillati</taxon>
        <taxon>Actinomycetota</taxon>
        <taxon>Actinomycetes</taxon>
        <taxon>Pseudonocardiales</taxon>
        <taxon>Pseudonocardiaceae</taxon>
        <taxon>Saccharopolyspora</taxon>
    </lineage>
</organism>
<sequence>MDGIPWEIIFAVLGVVVPIIAALYEFVFIGRKRLGYRVQMDTTATDVDSSQYAGALQQFPLSENERLIAPSFVLLRIENIGASPIDADDYAAPENVDAGIAVEFPGRRVVGMMVTELSDEFLRDSFRENSGLRVKDNVIELPKVSLNRKQHYKVLAALDRVPDKTGAVRKAQPPKVVGGIKGGVGRGRIRETKNQIGTPRNAVALIGFLVAVILAQVSVSVATQDTPLDCAQGKLTVVGSTAFRPVLDEAAASYVRTCPGAQIEVQATGSTEGLDRLDAAGKQGENPEVVAFSDGMKTDRYPRLLPRPIAFSLFTMVSNKESGVQDLSADRIRQLYAGQITNWNQLNGNDVPVRLVSRYANSGTRRTFEQHLLLGAREPVNTSDDCRDRAPGAAPGAVRCERGSTEDVLNTVATTPGAFGYVEAGAAEQRADVFPVRIDGQPATLEGADQGSYPFWETEYAYTYGEPKAHSLTAGFLRYLVNEVGRDIVRSHRHKPCAELANPMLCRPA</sequence>
<keyword evidence="5" id="KW-1185">Reference proteome</keyword>
<dbReference type="Pfam" id="PF12849">
    <property type="entry name" value="PBP_like_2"/>
    <property type="match status" value="1"/>
</dbReference>
<dbReference type="RefSeq" id="WP_344678588.1">
    <property type="nucleotide sequence ID" value="NZ_BAAAUX010000006.1"/>
</dbReference>
<feature type="transmembrane region" description="Helical" evidence="2">
    <location>
        <begin position="202"/>
        <end position="222"/>
    </location>
</feature>
<reference evidence="4 5" key="1">
    <citation type="journal article" date="2019" name="Int. J. Syst. Evol. Microbiol.">
        <title>The Global Catalogue of Microorganisms (GCM) 10K type strain sequencing project: providing services to taxonomists for standard genome sequencing and annotation.</title>
        <authorList>
            <consortium name="The Broad Institute Genomics Platform"/>
            <consortium name="The Broad Institute Genome Sequencing Center for Infectious Disease"/>
            <person name="Wu L."/>
            <person name="Ma J."/>
        </authorList>
    </citation>
    <scope>NUCLEOTIDE SEQUENCE [LARGE SCALE GENOMIC DNA]</scope>
    <source>
        <strain evidence="4 5">JCM 9383</strain>
    </source>
</reference>
<keyword evidence="2" id="KW-0472">Membrane</keyword>